<sequence length="109" mass="12019">MQNSLLAGGKRFLEANMLSSYLLYVMALGILGSLVGFTKSDQKGLKAFSYRLIDGVFSAYIAYEIAFYFLQNERLCMAICATAAWFGSDLLVEIRDIIISAIKAKIGTN</sequence>
<dbReference type="AlphaFoldDB" id="A0A6G5QFK1"/>
<organism evidence="2 3">
    <name type="scientific">Campylobacter mucosalis CCUG 21559</name>
    <dbReference type="NCBI Taxonomy" id="1032067"/>
    <lineage>
        <taxon>Bacteria</taxon>
        <taxon>Pseudomonadati</taxon>
        <taxon>Campylobacterota</taxon>
        <taxon>Epsilonproteobacteria</taxon>
        <taxon>Campylobacterales</taxon>
        <taxon>Campylobacteraceae</taxon>
        <taxon>Campylobacter</taxon>
    </lineage>
</organism>
<accession>A0A6G5QFK1</accession>
<evidence type="ECO:0000256" key="1">
    <source>
        <dbReference type="SAM" id="Phobius"/>
    </source>
</evidence>
<keyword evidence="3" id="KW-1185">Reference proteome</keyword>
<dbReference type="Proteomes" id="UP000503264">
    <property type="component" value="Chromosome"/>
</dbReference>
<evidence type="ECO:0000313" key="2">
    <source>
        <dbReference type="EMBL" id="QCD44465.1"/>
    </source>
</evidence>
<gene>
    <name evidence="2" type="ORF">CMUC_0666</name>
</gene>
<dbReference type="EMBL" id="CP012542">
    <property type="protein sequence ID" value="QCD44465.1"/>
    <property type="molecule type" value="Genomic_DNA"/>
</dbReference>
<proteinExistence type="predicted"/>
<keyword evidence="1" id="KW-1133">Transmembrane helix</keyword>
<name>A0A6G5QFK1_9BACT</name>
<feature type="transmembrane region" description="Helical" evidence="1">
    <location>
        <begin position="50"/>
        <end position="70"/>
    </location>
</feature>
<protein>
    <submittedName>
        <fullName evidence="2">Uncharacterized protein</fullName>
    </submittedName>
</protein>
<keyword evidence="1" id="KW-0812">Transmembrane</keyword>
<feature type="transmembrane region" description="Helical" evidence="1">
    <location>
        <begin position="20"/>
        <end position="38"/>
    </location>
</feature>
<evidence type="ECO:0000313" key="3">
    <source>
        <dbReference type="Proteomes" id="UP000503264"/>
    </source>
</evidence>
<keyword evidence="1" id="KW-0472">Membrane</keyword>
<reference evidence="2 3" key="1">
    <citation type="submission" date="2016-07" db="EMBL/GenBank/DDBJ databases">
        <title>Comparative genomics of the Campylobacter concisus group.</title>
        <authorList>
            <person name="Miller W.G."/>
            <person name="Yee E."/>
            <person name="Chapman M.H."/>
            <person name="Huynh S."/>
            <person name="Bono J.L."/>
            <person name="On S.L.W."/>
            <person name="StLeger J."/>
            <person name="Foster G."/>
            <person name="Parker C.T."/>
        </authorList>
    </citation>
    <scope>NUCLEOTIDE SEQUENCE [LARGE SCALE GENOMIC DNA]</scope>
    <source>
        <strain evidence="2 3">CCUG 21559</strain>
    </source>
</reference>
<dbReference type="RefSeq" id="WP_169753649.1">
    <property type="nucleotide sequence ID" value="NZ_CP012542.1"/>
</dbReference>